<evidence type="ECO:0000313" key="3">
    <source>
        <dbReference type="Proteomes" id="UP000291613"/>
    </source>
</evidence>
<protein>
    <submittedName>
        <fullName evidence="2">DUF2177 family protein</fullName>
    </submittedName>
</protein>
<feature type="transmembrane region" description="Helical" evidence="1">
    <location>
        <begin position="44"/>
        <end position="63"/>
    </location>
</feature>
<keyword evidence="3" id="KW-1185">Reference proteome</keyword>
<dbReference type="EMBL" id="SIUB01000009">
    <property type="protein sequence ID" value="TBN48013.1"/>
    <property type="molecule type" value="Genomic_DNA"/>
</dbReference>
<organism evidence="2 3">
    <name type="scientific">Hansschlegelia quercus</name>
    <dbReference type="NCBI Taxonomy" id="2528245"/>
    <lineage>
        <taxon>Bacteria</taxon>
        <taxon>Pseudomonadati</taxon>
        <taxon>Pseudomonadota</taxon>
        <taxon>Alphaproteobacteria</taxon>
        <taxon>Hyphomicrobiales</taxon>
        <taxon>Methylopilaceae</taxon>
        <taxon>Hansschlegelia</taxon>
    </lineage>
</organism>
<keyword evidence="1" id="KW-0812">Transmembrane</keyword>
<dbReference type="Pfam" id="PF09945">
    <property type="entry name" value="DUF2177"/>
    <property type="match status" value="1"/>
</dbReference>
<evidence type="ECO:0000256" key="1">
    <source>
        <dbReference type="SAM" id="Phobius"/>
    </source>
</evidence>
<name>A0A4Q9GHE7_9HYPH</name>
<reference evidence="2 3" key="1">
    <citation type="submission" date="2019-02" db="EMBL/GenBank/DDBJ databases">
        <title>Hansschlegelia quercus sp. nov., a novel methylotrophic bacterium from buds of oak (Quercus robur L.).</title>
        <authorList>
            <person name="Agafonova N.V."/>
            <person name="Kaparullina E.N."/>
            <person name="Grouzdev D.S."/>
            <person name="Doronina N.V."/>
        </authorList>
    </citation>
    <scope>NUCLEOTIDE SEQUENCE [LARGE SCALE GENOMIC DNA]</scope>
    <source>
        <strain evidence="2 3">Dub</strain>
    </source>
</reference>
<comment type="caution">
    <text evidence="2">The sequence shown here is derived from an EMBL/GenBank/DDBJ whole genome shotgun (WGS) entry which is preliminary data.</text>
</comment>
<dbReference type="Proteomes" id="UP000291613">
    <property type="component" value="Unassembled WGS sequence"/>
</dbReference>
<dbReference type="RefSeq" id="WP_131004472.1">
    <property type="nucleotide sequence ID" value="NZ_JBHSZR010000008.1"/>
</dbReference>
<dbReference type="OrthoDB" id="166547at2"/>
<gene>
    <name evidence="2" type="ORF">EYR15_15490</name>
</gene>
<proteinExistence type="predicted"/>
<dbReference type="AlphaFoldDB" id="A0A4Q9GHE7"/>
<dbReference type="InterPro" id="IPR018687">
    <property type="entry name" value="DUF2177_membr"/>
</dbReference>
<keyword evidence="1" id="KW-0472">Membrane</keyword>
<evidence type="ECO:0000313" key="2">
    <source>
        <dbReference type="EMBL" id="TBN48013.1"/>
    </source>
</evidence>
<feature type="transmembrane region" description="Helical" evidence="1">
    <location>
        <begin position="70"/>
        <end position="90"/>
    </location>
</feature>
<feature type="transmembrane region" description="Helical" evidence="1">
    <location>
        <begin position="110"/>
        <end position="131"/>
    </location>
</feature>
<sequence length="134" mass="14374">MRILIAYVATALVFLAGDMIWLGYVARDFYRNQMGELMAPNVSLTAAVAFYLIYIVGVVYFAVLPALNAGSWTTALVSGLMLGLIAYATYDLTNLATTRDWPAALAFADLAWGATLTAVASTAGFFITRALTSN</sequence>
<keyword evidence="1" id="KW-1133">Transmembrane helix</keyword>
<accession>A0A4Q9GHE7</accession>
<feature type="transmembrane region" description="Helical" evidence="1">
    <location>
        <begin position="5"/>
        <end position="24"/>
    </location>
</feature>